<gene>
    <name evidence="1" type="ORF">IAA66_07005</name>
</gene>
<dbReference type="AlphaFoldDB" id="A0A9D1CIP1"/>
<evidence type="ECO:0008006" key="3">
    <source>
        <dbReference type="Google" id="ProtNLM"/>
    </source>
</evidence>
<name>A0A9D1CIP1_9FIRM</name>
<comment type="caution">
    <text evidence="1">The sequence shown here is derived from an EMBL/GenBank/DDBJ whole genome shotgun (WGS) entry which is preliminary data.</text>
</comment>
<organism evidence="1 2">
    <name type="scientific">Candidatus Avichristensenella intestinipullorum</name>
    <dbReference type="NCBI Taxonomy" id="2840693"/>
    <lineage>
        <taxon>Bacteria</taxon>
        <taxon>Bacillati</taxon>
        <taxon>Bacillota</taxon>
        <taxon>Clostridia</taxon>
        <taxon>Candidatus Avichristensenella</taxon>
    </lineage>
</organism>
<evidence type="ECO:0000313" key="2">
    <source>
        <dbReference type="Proteomes" id="UP000886819"/>
    </source>
</evidence>
<dbReference type="GO" id="GO:0016799">
    <property type="term" value="F:hydrolase activity, hydrolyzing N-glycosyl compounds"/>
    <property type="evidence" value="ECO:0007669"/>
    <property type="project" value="InterPro"/>
</dbReference>
<dbReference type="Proteomes" id="UP000886819">
    <property type="component" value="Unassembled WGS sequence"/>
</dbReference>
<reference evidence="1" key="1">
    <citation type="submission" date="2020-10" db="EMBL/GenBank/DDBJ databases">
        <authorList>
            <person name="Gilroy R."/>
        </authorList>
    </citation>
    <scope>NUCLEOTIDE SEQUENCE</scope>
    <source>
        <strain evidence="1">ChiHile30-977</strain>
    </source>
</reference>
<proteinExistence type="predicted"/>
<dbReference type="EMBL" id="DVFI01000099">
    <property type="protein sequence ID" value="HIQ63321.1"/>
    <property type="molecule type" value="Genomic_DNA"/>
</dbReference>
<accession>A0A9D1CIP1</accession>
<dbReference type="PANTHER" id="PTHR43264:SF1">
    <property type="entry name" value="INOSINE_URIDINE-PREFERRING NUCLEOSIDE HYDROLASE DOMAIN-CONTAINING PROTEIN"/>
    <property type="match status" value="1"/>
</dbReference>
<dbReference type="PANTHER" id="PTHR43264">
    <property type="match status" value="1"/>
</dbReference>
<protein>
    <recommendedName>
        <fullName evidence="3">Nucleoside hydrolase</fullName>
    </recommendedName>
</protein>
<dbReference type="InterPro" id="IPR036452">
    <property type="entry name" value="Ribo_hydro-like"/>
</dbReference>
<dbReference type="SUPFAM" id="SSF53590">
    <property type="entry name" value="Nucleoside hydrolase"/>
    <property type="match status" value="1"/>
</dbReference>
<dbReference type="Gene3D" id="3.90.245.10">
    <property type="entry name" value="Ribonucleoside hydrolase-like"/>
    <property type="match status" value="1"/>
</dbReference>
<sequence length="313" mass="34927">MDTNRVILDTDVGSDVSDLAAVFLYWQCAKKGYLHPQGVLMNTGNEQGPACLALAEQYVRGQQTPIGALGTSFLNYSMHWKYTRYLLEAFPLPQPPQLLPYVPCFRKALADAPDQSVTIVCNGPLRGLAQLLRSGPDAYADVDGCRLVARKVRRLILSSGRFRLDPQPVYPRRSGWDVWSYTDTSMYIDWDVPSARIVDDEWPTPIVWVGCEVGYLHLSGRTFCEQTADDHPLRLAYRHFTKGGAHISGPQLAVLCALPAYSARILLSPPGRVLMNDEGLTEFFPYAGGRDRHVSAQTPEAVFRQIDDLLLAR</sequence>
<reference evidence="1" key="2">
    <citation type="journal article" date="2021" name="PeerJ">
        <title>Extensive microbial diversity within the chicken gut microbiome revealed by metagenomics and culture.</title>
        <authorList>
            <person name="Gilroy R."/>
            <person name="Ravi A."/>
            <person name="Getino M."/>
            <person name="Pursley I."/>
            <person name="Horton D.L."/>
            <person name="Alikhan N.F."/>
            <person name="Baker D."/>
            <person name="Gharbi K."/>
            <person name="Hall N."/>
            <person name="Watson M."/>
            <person name="Adriaenssens E.M."/>
            <person name="Foster-Nyarko E."/>
            <person name="Jarju S."/>
            <person name="Secka A."/>
            <person name="Antonio M."/>
            <person name="Oren A."/>
            <person name="Chaudhuri R.R."/>
            <person name="La Ragione R."/>
            <person name="Hildebrand F."/>
            <person name="Pallen M.J."/>
        </authorList>
    </citation>
    <scope>NUCLEOTIDE SEQUENCE</scope>
    <source>
        <strain evidence="1">ChiHile30-977</strain>
    </source>
</reference>
<evidence type="ECO:0000313" key="1">
    <source>
        <dbReference type="EMBL" id="HIQ63321.1"/>
    </source>
</evidence>